<dbReference type="GO" id="GO:0005829">
    <property type="term" value="C:cytosol"/>
    <property type="evidence" value="ECO:0007669"/>
    <property type="project" value="TreeGrafter"/>
</dbReference>
<dbReference type="InterPro" id="IPR039868">
    <property type="entry name" value="ARMD3-like"/>
</dbReference>
<dbReference type="SMART" id="SM01158">
    <property type="entry name" value="DUF1741"/>
    <property type="match status" value="1"/>
</dbReference>
<name>A0A226EYM0_FOLCA</name>
<protein>
    <recommendedName>
        <fullName evidence="5">Armadillo-like helical domain-containing protein</fullName>
    </recommendedName>
</protein>
<comment type="subcellular location">
    <subcellularLocation>
        <location evidence="1">Membrane</location>
    </subcellularLocation>
</comment>
<dbReference type="PANTHER" id="PTHR13608">
    <property type="entry name" value="ARMADILLO-LIKE HELICAL DOMAIN-CONTAINING PROTEIN 3"/>
    <property type="match status" value="1"/>
</dbReference>
<evidence type="ECO:0000256" key="3">
    <source>
        <dbReference type="ARBA" id="ARBA00022989"/>
    </source>
</evidence>
<organism evidence="6 7">
    <name type="scientific">Folsomia candida</name>
    <name type="common">Springtail</name>
    <dbReference type="NCBI Taxonomy" id="158441"/>
    <lineage>
        <taxon>Eukaryota</taxon>
        <taxon>Metazoa</taxon>
        <taxon>Ecdysozoa</taxon>
        <taxon>Arthropoda</taxon>
        <taxon>Hexapoda</taxon>
        <taxon>Collembola</taxon>
        <taxon>Entomobryomorpha</taxon>
        <taxon>Isotomoidea</taxon>
        <taxon>Isotomidae</taxon>
        <taxon>Proisotominae</taxon>
        <taxon>Folsomia</taxon>
    </lineage>
</organism>
<dbReference type="OrthoDB" id="2012278at2759"/>
<keyword evidence="3" id="KW-1133">Transmembrane helix</keyword>
<evidence type="ECO:0000256" key="2">
    <source>
        <dbReference type="ARBA" id="ARBA00022692"/>
    </source>
</evidence>
<keyword evidence="4" id="KW-0472">Membrane</keyword>
<evidence type="ECO:0000256" key="1">
    <source>
        <dbReference type="ARBA" id="ARBA00004370"/>
    </source>
</evidence>
<proteinExistence type="predicted"/>
<dbReference type="GO" id="GO:0016020">
    <property type="term" value="C:membrane"/>
    <property type="evidence" value="ECO:0007669"/>
    <property type="project" value="UniProtKB-SubCell"/>
</dbReference>
<evidence type="ECO:0000256" key="4">
    <source>
        <dbReference type="ARBA" id="ARBA00023136"/>
    </source>
</evidence>
<comment type="caution">
    <text evidence="6">The sequence shown here is derived from an EMBL/GenBank/DDBJ whole genome shotgun (WGS) entry which is preliminary data.</text>
</comment>
<evidence type="ECO:0000313" key="7">
    <source>
        <dbReference type="Proteomes" id="UP000198287"/>
    </source>
</evidence>
<dbReference type="OMA" id="YEATHLN"/>
<accession>A0A226EYM0</accession>
<keyword evidence="7" id="KW-1185">Reference proteome</keyword>
<reference evidence="6 7" key="1">
    <citation type="submission" date="2015-12" db="EMBL/GenBank/DDBJ databases">
        <title>The genome of Folsomia candida.</title>
        <authorList>
            <person name="Faddeeva A."/>
            <person name="Derks M.F."/>
            <person name="Anvar Y."/>
            <person name="Smit S."/>
            <person name="Van Straalen N."/>
            <person name="Roelofs D."/>
        </authorList>
    </citation>
    <scope>NUCLEOTIDE SEQUENCE [LARGE SCALE GENOMIC DNA]</scope>
    <source>
        <strain evidence="6 7">VU population</strain>
        <tissue evidence="6">Whole body</tissue>
    </source>
</reference>
<dbReference type="PANTHER" id="PTHR13608:SF3">
    <property type="entry name" value="ARMADILLO-LIKE HELICAL DOMAIN-CONTAINING PROTEIN 3"/>
    <property type="match status" value="1"/>
</dbReference>
<sequence>MSLRKTSTHTLGKKQLKEKIVQIYEQLLQGEDPSLSNTNFWDEFFLLKPKPSILEQEIAKARDQLSFVKPVIRSLFINCVNVLGDSTSSSYHIKICNSFQTMTGIIDGVVKLIKTEFGYDLLDALMGFENAPRIINSLLNHSSAILSGSQDFPKCVKESCMHFLLMMMTSTEILSKNKLMEYVVTNSSLLECLFLLLSQTDTRIDFGHDCLVMLVLLVNYEKDRPNDCAVRLSLLDDHLTLNGYSQSITAGLSEFCVQNFVSSDNNSGWFHSITSMVGSMFVTDENSKNESLCGAKIGLLVAFYEAAHLNRNFMTTLANTKTDTSPNNTLSQNVTSPLQLPPSNLLVTFMEYTSLIMATQDVKSESSSNLVKLCFIILTCIAEDQYANALMSDPHLVFRVHLHRVPMRHRKVAADTKPPVSLVCALMDLMVEFLMTHLTKRLPYEMYIQSAGIIHRVLCYQKKSRTKISYDWRQLWSAWFTVIKFVVSNEVSLIKKFDIFYLALQIVNMINLFITYGDTFLLTANSYDELYYEIIRCQQTFDGLYSLTARFTTNGSEHQISATKLLYALCNVRAILTHFSPKIDEFLTSQNISTPTEEQIIEVVRNNYESLTLKIPDSFDQFERYSEIPKHASFFTSVIRVVIKDTRHKFVCKNIDYTPILVGE</sequence>
<keyword evidence="2" id="KW-0812">Transmembrane</keyword>
<evidence type="ECO:0000259" key="5">
    <source>
        <dbReference type="SMART" id="SM01158"/>
    </source>
</evidence>
<gene>
    <name evidence="6" type="ORF">Fcan01_01916</name>
</gene>
<dbReference type="EMBL" id="LNIX01000001">
    <property type="protein sequence ID" value="OXA62705.1"/>
    <property type="molecule type" value="Genomic_DNA"/>
</dbReference>
<dbReference type="Pfam" id="PF08427">
    <property type="entry name" value="ARMH3_C"/>
    <property type="match status" value="1"/>
</dbReference>
<dbReference type="AlphaFoldDB" id="A0A226EYM0"/>
<dbReference type="Proteomes" id="UP000198287">
    <property type="component" value="Unassembled WGS sequence"/>
</dbReference>
<evidence type="ECO:0000313" key="6">
    <source>
        <dbReference type="EMBL" id="OXA62705.1"/>
    </source>
</evidence>
<dbReference type="InterPro" id="IPR013636">
    <property type="entry name" value="ARMH3_C"/>
</dbReference>
<feature type="domain" description="Armadillo-like helical" evidence="5">
    <location>
        <begin position="418"/>
        <end position="650"/>
    </location>
</feature>